<evidence type="ECO:0000313" key="9">
    <source>
        <dbReference type="Proteomes" id="UP000298246"/>
    </source>
</evidence>
<feature type="transmembrane region" description="Helical" evidence="6">
    <location>
        <begin position="30"/>
        <end position="54"/>
    </location>
</feature>
<proteinExistence type="predicted"/>
<name>A0A4Y8QB41_9BACL</name>
<dbReference type="SUPFAM" id="SSF103473">
    <property type="entry name" value="MFS general substrate transporter"/>
    <property type="match status" value="1"/>
</dbReference>
<feature type="transmembrane region" description="Helical" evidence="6">
    <location>
        <begin position="402"/>
        <end position="422"/>
    </location>
</feature>
<dbReference type="EMBL" id="MYFO01000001">
    <property type="protein sequence ID" value="TFE91869.1"/>
    <property type="molecule type" value="Genomic_DNA"/>
</dbReference>
<keyword evidence="9" id="KW-1185">Reference proteome</keyword>
<dbReference type="InterPro" id="IPR005829">
    <property type="entry name" value="Sugar_transporter_CS"/>
</dbReference>
<reference evidence="8 9" key="1">
    <citation type="submission" date="2017-03" db="EMBL/GenBank/DDBJ databases">
        <title>Isolation of Levoglucosan Utilizing Bacteria.</title>
        <authorList>
            <person name="Arya A.S."/>
        </authorList>
    </citation>
    <scope>NUCLEOTIDE SEQUENCE [LARGE SCALE GENOMIC DNA]</scope>
    <source>
        <strain evidence="8 9">MEC069</strain>
    </source>
</reference>
<dbReference type="InterPro" id="IPR036259">
    <property type="entry name" value="MFS_trans_sf"/>
</dbReference>
<feature type="transmembrane region" description="Helical" evidence="6">
    <location>
        <begin position="284"/>
        <end position="306"/>
    </location>
</feature>
<protein>
    <submittedName>
        <fullName evidence="8">MFS transporter</fullName>
    </submittedName>
</protein>
<dbReference type="PANTHER" id="PTHR23534:SF1">
    <property type="entry name" value="MAJOR FACILITATOR SUPERFAMILY PROTEIN"/>
    <property type="match status" value="1"/>
</dbReference>
<evidence type="ECO:0000259" key="7">
    <source>
        <dbReference type="PROSITE" id="PS50850"/>
    </source>
</evidence>
<dbReference type="Pfam" id="PF07690">
    <property type="entry name" value="MFS_1"/>
    <property type="match status" value="1"/>
</dbReference>
<evidence type="ECO:0000313" key="8">
    <source>
        <dbReference type="EMBL" id="TFE91869.1"/>
    </source>
</evidence>
<dbReference type="Gene3D" id="1.20.1250.20">
    <property type="entry name" value="MFS general substrate transporter like domains"/>
    <property type="match status" value="1"/>
</dbReference>
<keyword evidence="5 6" id="KW-0472">Membrane</keyword>
<evidence type="ECO:0000256" key="6">
    <source>
        <dbReference type="SAM" id="Phobius"/>
    </source>
</evidence>
<dbReference type="InterPro" id="IPR011701">
    <property type="entry name" value="MFS"/>
</dbReference>
<feature type="transmembrane region" description="Helical" evidence="6">
    <location>
        <begin position="377"/>
        <end position="396"/>
    </location>
</feature>
<feature type="transmembrane region" description="Helical" evidence="6">
    <location>
        <begin position="249"/>
        <end position="272"/>
    </location>
</feature>
<organism evidence="8 9">
    <name type="scientific">Paenibacillus athensensis</name>
    <dbReference type="NCBI Taxonomy" id="1967502"/>
    <lineage>
        <taxon>Bacteria</taxon>
        <taxon>Bacillati</taxon>
        <taxon>Bacillota</taxon>
        <taxon>Bacilli</taxon>
        <taxon>Bacillales</taxon>
        <taxon>Paenibacillaceae</taxon>
        <taxon>Paenibacillus</taxon>
    </lineage>
</organism>
<dbReference type="OrthoDB" id="9776171at2"/>
<feature type="transmembrane region" description="Helical" evidence="6">
    <location>
        <begin position="339"/>
        <end position="365"/>
    </location>
</feature>
<feature type="transmembrane region" description="Helical" evidence="6">
    <location>
        <begin position="160"/>
        <end position="184"/>
    </location>
</feature>
<gene>
    <name evidence="8" type="ORF">B5M42_01105</name>
</gene>
<feature type="transmembrane region" description="Helical" evidence="6">
    <location>
        <begin position="66"/>
        <end position="84"/>
    </location>
</feature>
<feature type="domain" description="Major facilitator superfamily (MFS) profile" evidence="7">
    <location>
        <begin position="29"/>
        <end position="426"/>
    </location>
</feature>
<evidence type="ECO:0000256" key="1">
    <source>
        <dbReference type="ARBA" id="ARBA00004651"/>
    </source>
</evidence>
<dbReference type="Proteomes" id="UP000298246">
    <property type="component" value="Unassembled WGS sequence"/>
</dbReference>
<evidence type="ECO:0000256" key="5">
    <source>
        <dbReference type="ARBA" id="ARBA00023136"/>
    </source>
</evidence>
<dbReference type="GO" id="GO:0022857">
    <property type="term" value="F:transmembrane transporter activity"/>
    <property type="evidence" value="ECO:0007669"/>
    <property type="project" value="InterPro"/>
</dbReference>
<dbReference type="PANTHER" id="PTHR23534">
    <property type="entry name" value="MFS PERMEASE"/>
    <property type="match status" value="1"/>
</dbReference>
<dbReference type="PROSITE" id="PS50850">
    <property type="entry name" value="MFS"/>
    <property type="match status" value="1"/>
</dbReference>
<comment type="subcellular location">
    <subcellularLocation>
        <location evidence="1">Cell membrane</location>
        <topology evidence="1">Multi-pass membrane protein</topology>
    </subcellularLocation>
</comment>
<sequence length="439" mass="44252">MSHESGTPVNRFQRYTDSPELQKRLYKRTLWIVVMSQIFGGAGLAAGVTVGALLAQEMLGSESFTGVPAALLTLGSAGAAWLVGRLTQRAGRRLGLATGFLTGGLGALGIIAAALSSNVTLLFVSLLVYGAGAATNLQARYAGADLAQPNQRAKAISMAMVSTTLGAVAGPNTVAATGSLAAALGIPALAGPFILAAAAYLLAGVVFVLFLRPDPYLVARAIFEARQAVQPAAGSAPEPAPRTSGSSGLLVGATVMVLTQIVMIAIMTMTPIHMKHHGHSLAEVGFVIGVHIGSMYLPSLVTGVLIDKIGRKTMSIASGGVLLLAGVTAAAAPPDSMPVLVIALSLLGIGWNLGLISGTAIIVDATTPATRAKTQGTIDVLVALAGAAGGAFSGMVVAQTSYAMLSLAGGGLSLLLIPVVIWSRSRSIADQAAATKSAN</sequence>
<feature type="transmembrane region" description="Helical" evidence="6">
    <location>
        <begin position="121"/>
        <end position="139"/>
    </location>
</feature>
<evidence type="ECO:0000256" key="2">
    <source>
        <dbReference type="ARBA" id="ARBA00022448"/>
    </source>
</evidence>
<dbReference type="GO" id="GO:0005886">
    <property type="term" value="C:plasma membrane"/>
    <property type="evidence" value="ECO:0007669"/>
    <property type="project" value="UniProtKB-SubCell"/>
</dbReference>
<dbReference type="PROSITE" id="PS00216">
    <property type="entry name" value="SUGAR_TRANSPORT_1"/>
    <property type="match status" value="1"/>
</dbReference>
<evidence type="ECO:0000256" key="3">
    <source>
        <dbReference type="ARBA" id="ARBA00022692"/>
    </source>
</evidence>
<dbReference type="AlphaFoldDB" id="A0A4Y8QB41"/>
<evidence type="ECO:0000256" key="4">
    <source>
        <dbReference type="ARBA" id="ARBA00022989"/>
    </source>
</evidence>
<comment type="caution">
    <text evidence="8">The sequence shown here is derived from an EMBL/GenBank/DDBJ whole genome shotgun (WGS) entry which is preliminary data.</text>
</comment>
<keyword evidence="3 6" id="KW-0812">Transmembrane</keyword>
<dbReference type="InterPro" id="IPR020846">
    <property type="entry name" value="MFS_dom"/>
</dbReference>
<feature type="transmembrane region" description="Helical" evidence="6">
    <location>
        <begin position="313"/>
        <end position="333"/>
    </location>
</feature>
<keyword evidence="4 6" id="KW-1133">Transmembrane helix</keyword>
<feature type="transmembrane region" description="Helical" evidence="6">
    <location>
        <begin position="96"/>
        <end position="115"/>
    </location>
</feature>
<dbReference type="RefSeq" id="WP_134748796.1">
    <property type="nucleotide sequence ID" value="NZ_MYFO02000001.1"/>
</dbReference>
<feature type="transmembrane region" description="Helical" evidence="6">
    <location>
        <begin position="190"/>
        <end position="211"/>
    </location>
</feature>
<keyword evidence="2" id="KW-0813">Transport</keyword>
<accession>A0A4Y8QB41</accession>